<accession>A0ACB9JP66</accession>
<organism evidence="1 2">
    <name type="scientific">Smallanthus sonchifolius</name>
    <dbReference type="NCBI Taxonomy" id="185202"/>
    <lineage>
        <taxon>Eukaryota</taxon>
        <taxon>Viridiplantae</taxon>
        <taxon>Streptophyta</taxon>
        <taxon>Embryophyta</taxon>
        <taxon>Tracheophyta</taxon>
        <taxon>Spermatophyta</taxon>
        <taxon>Magnoliopsida</taxon>
        <taxon>eudicotyledons</taxon>
        <taxon>Gunneridae</taxon>
        <taxon>Pentapetalae</taxon>
        <taxon>asterids</taxon>
        <taxon>campanulids</taxon>
        <taxon>Asterales</taxon>
        <taxon>Asteraceae</taxon>
        <taxon>Asteroideae</taxon>
        <taxon>Heliantheae alliance</taxon>
        <taxon>Millerieae</taxon>
        <taxon>Smallanthus</taxon>
    </lineage>
</organism>
<evidence type="ECO:0000313" key="2">
    <source>
        <dbReference type="Proteomes" id="UP001056120"/>
    </source>
</evidence>
<dbReference type="EMBL" id="CM042020">
    <property type="protein sequence ID" value="KAI3822006.1"/>
    <property type="molecule type" value="Genomic_DNA"/>
</dbReference>
<name>A0ACB9JP66_9ASTR</name>
<proteinExistence type="predicted"/>
<comment type="caution">
    <text evidence="1">The sequence shown here is derived from an EMBL/GenBank/DDBJ whole genome shotgun (WGS) entry which is preliminary data.</text>
</comment>
<evidence type="ECO:0000313" key="1">
    <source>
        <dbReference type="EMBL" id="KAI3822006.1"/>
    </source>
</evidence>
<protein>
    <submittedName>
        <fullName evidence="1">Uncharacterized protein</fullName>
    </submittedName>
</protein>
<reference evidence="1 2" key="2">
    <citation type="journal article" date="2022" name="Mol. Ecol. Resour.">
        <title>The genomes of chicory, endive, great burdock and yacon provide insights into Asteraceae paleo-polyploidization history and plant inulin production.</title>
        <authorList>
            <person name="Fan W."/>
            <person name="Wang S."/>
            <person name="Wang H."/>
            <person name="Wang A."/>
            <person name="Jiang F."/>
            <person name="Liu H."/>
            <person name="Zhao H."/>
            <person name="Xu D."/>
            <person name="Zhang Y."/>
        </authorList>
    </citation>
    <scope>NUCLEOTIDE SEQUENCE [LARGE SCALE GENOMIC DNA]</scope>
    <source>
        <strain evidence="2">cv. Yunnan</strain>
        <tissue evidence="1">Leaves</tissue>
    </source>
</reference>
<sequence>MVKKAKAIKSRSSTMKKKDPKTLATLRKWRQMLFNVEVNTIWASLNRMGEERLEREIRALKSSKDGKKILLVNTSAVPVQQGSLSTIDQYKINLQKMKQVEMLVNSYDEDEKRFFRSAFIDRVTAARQDESSASLQRSKIIERGVD</sequence>
<dbReference type="Proteomes" id="UP001056120">
    <property type="component" value="Linkage Group LG03"/>
</dbReference>
<gene>
    <name evidence="1" type="ORF">L1987_09587</name>
</gene>
<keyword evidence="2" id="KW-1185">Reference proteome</keyword>
<reference evidence="2" key="1">
    <citation type="journal article" date="2022" name="Mol. Ecol. Resour.">
        <title>The genomes of chicory, endive, great burdock and yacon provide insights into Asteraceae palaeo-polyploidization history and plant inulin production.</title>
        <authorList>
            <person name="Fan W."/>
            <person name="Wang S."/>
            <person name="Wang H."/>
            <person name="Wang A."/>
            <person name="Jiang F."/>
            <person name="Liu H."/>
            <person name="Zhao H."/>
            <person name="Xu D."/>
            <person name="Zhang Y."/>
        </authorList>
    </citation>
    <scope>NUCLEOTIDE SEQUENCE [LARGE SCALE GENOMIC DNA]</scope>
    <source>
        <strain evidence="2">cv. Yunnan</strain>
    </source>
</reference>